<sequence length="171" mass="19746">MFEKRIYEKAQEDLHRIDIYRDTPIRLLGYANEVGEAFRAWVPVNVVRLSYVFAMGYVFADTADKSRRTYASKYSNNKERYQAVAFRAADTLMWQTLASVVIPGFTINRMCYLTTKVLNWTTRIPVKAQKLTSTVLGLCMIPFIVKPIDTAVEIGMQSSVRKFYSEVFVEN</sequence>
<evidence type="ECO:0000313" key="5">
    <source>
        <dbReference type="Proteomes" id="UP000276776"/>
    </source>
</evidence>
<dbReference type="InterPro" id="IPR019560">
    <property type="entry name" value="Mitochondrial_18_kDa_protein"/>
</dbReference>
<reference evidence="4 5" key="2">
    <citation type="submission" date="2018-11" db="EMBL/GenBank/DDBJ databases">
        <authorList>
            <consortium name="Pathogen Informatics"/>
        </authorList>
    </citation>
    <scope>NUCLEOTIDE SEQUENCE [LARGE SCALE GENOMIC DNA]</scope>
</reference>
<dbReference type="Pfam" id="PF10558">
    <property type="entry name" value="MTP18"/>
    <property type="match status" value="1"/>
</dbReference>
<evidence type="ECO:0000256" key="1">
    <source>
        <dbReference type="ARBA" id="ARBA00009224"/>
    </source>
</evidence>
<protein>
    <recommendedName>
        <fullName evidence="2">Mitochondrial fission process protein 1</fullName>
    </recommendedName>
    <alternativeName>
        <fullName evidence="3">Mitochondrial 18 kDa protein</fullName>
    </alternativeName>
</protein>
<keyword evidence="5" id="KW-1185">Reference proteome</keyword>
<gene>
    <name evidence="4" type="ORF">TCLT_LOCUS5689</name>
</gene>
<name>A0A0N5CZ03_THECL</name>
<evidence type="ECO:0000313" key="6">
    <source>
        <dbReference type="WBParaSite" id="TCLT_0000570001-mRNA-1"/>
    </source>
</evidence>
<dbReference type="WBParaSite" id="TCLT_0000570001-mRNA-1">
    <property type="protein sequence ID" value="TCLT_0000570001-mRNA-1"/>
    <property type="gene ID" value="TCLT_0000570001"/>
</dbReference>
<dbReference type="EMBL" id="UYYF01004357">
    <property type="protein sequence ID" value="VDN02962.1"/>
    <property type="molecule type" value="Genomic_DNA"/>
</dbReference>
<proteinExistence type="inferred from homology"/>
<organism evidence="6">
    <name type="scientific">Thelazia callipaeda</name>
    <name type="common">Oriental eyeworm</name>
    <name type="synonym">Parasitic nematode</name>
    <dbReference type="NCBI Taxonomy" id="103827"/>
    <lineage>
        <taxon>Eukaryota</taxon>
        <taxon>Metazoa</taxon>
        <taxon>Ecdysozoa</taxon>
        <taxon>Nematoda</taxon>
        <taxon>Chromadorea</taxon>
        <taxon>Rhabditida</taxon>
        <taxon>Spirurina</taxon>
        <taxon>Spiruromorpha</taxon>
        <taxon>Thelazioidea</taxon>
        <taxon>Thelaziidae</taxon>
        <taxon>Thelazia</taxon>
    </lineage>
</organism>
<dbReference type="GO" id="GO:0000266">
    <property type="term" value="P:mitochondrial fission"/>
    <property type="evidence" value="ECO:0007669"/>
    <property type="project" value="TreeGrafter"/>
</dbReference>
<evidence type="ECO:0000313" key="4">
    <source>
        <dbReference type="EMBL" id="VDN02962.1"/>
    </source>
</evidence>
<evidence type="ECO:0000256" key="2">
    <source>
        <dbReference type="ARBA" id="ARBA00017835"/>
    </source>
</evidence>
<dbReference type="PANTHER" id="PTHR11001:SF2">
    <property type="entry name" value="MITOCHONDRIAL FISSION PROCESS PROTEIN 1"/>
    <property type="match status" value="1"/>
</dbReference>
<dbReference type="PANTHER" id="PTHR11001">
    <property type="entry name" value="MITOCHONDRIAL FISSION PROCESS PROTEIN 1"/>
    <property type="match status" value="1"/>
</dbReference>
<dbReference type="Proteomes" id="UP000276776">
    <property type="component" value="Unassembled WGS sequence"/>
</dbReference>
<dbReference type="OrthoDB" id="424969at2759"/>
<dbReference type="OMA" id="DVFTWQM"/>
<comment type="similarity">
    <text evidence="1">Belongs to the MTFP1 family.</text>
</comment>
<dbReference type="GO" id="GO:0005739">
    <property type="term" value="C:mitochondrion"/>
    <property type="evidence" value="ECO:0007669"/>
    <property type="project" value="TreeGrafter"/>
</dbReference>
<accession>A0A0N5CZ03</accession>
<evidence type="ECO:0000256" key="3">
    <source>
        <dbReference type="ARBA" id="ARBA00029631"/>
    </source>
</evidence>
<reference evidence="6" key="1">
    <citation type="submission" date="2017-02" db="UniProtKB">
        <authorList>
            <consortium name="WormBaseParasite"/>
        </authorList>
    </citation>
    <scope>IDENTIFICATION</scope>
</reference>
<dbReference type="AlphaFoldDB" id="A0A0N5CZ03"/>